<dbReference type="AlphaFoldDB" id="A0A0A9BIE6"/>
<name>A0A0A9BIE6_ARUDO</name>
<evidence type="ECO:0000313" key="1">
    <source>
        <dbReference type="EMBL" id="JAD63096.1"/>
    </source>
</evidence>
<accession>A0A0A9BIE6</accession>
<protein>
    <submittedName>
        <fullName evidence="1">Uncharacterized protein</fullName>
    </submittedName>
</protein>
<reference evidence="1" key="2">
    <citation type="journal article" date="2015" name="Data Brief">
        <title>Shoot transcriptome of the giant reed, Arundo donax.</title>
        <authorList>
            <person name="Barrero R.A."/>
            <person name="Guerrero F.D."/>
            <person name="Moolhuijzen P."/>
            <person name="Goolsby J.A."/>
            <person name="Tidwell J."/>
            <person name="Bellgard S.E."/>
            <person name="Bellgard M.I."/>
        </authorList>
    </citation>
    <scope>NUCLEOTIDE SEQUENCE</scope>
    <source>
        <tissue evidence="1">Shoot tissue taken approximately 20 cm above the soil surface</tissue>
    </source>
</reference>
<reference evidence="1" key="1">
    <citation type="submission" date="2014-09" db="EMBL/GenBank/DDBJ databases">
        <authorList>
            <person name="Magalhaes I.L.F."/>
            <person name="Oliveira U."/>
            <person name="Santos F.R."/>
            <person name="Vidigal T.H.D.A."/>
            <person name="Brescovit A.D."/>
            <person name="Santos A.J."/>
        </authorList>
    </citation>
    <scope>NUCLEOTIDE SEQUENCE</scope>
    <source>
        <tissue evidence="1">Shoot tissue taken approximately 20 cm above the soil surface</tissue>
    </source>
</reference>
<sequence length="46" mass="5219">MNSRDSTKAPKNMILRELNSRTIILLACEYSSVHAWQDLQGLNRGS</sequence>
<dbReference type="EMBL" id="GBRH01234799">
    <property type="protein sequence ID" value="JAD63096.1"/>
    <property type="molecule type" value="Transcribed_RNA"/>
</dbReference>
<organism evidence="1">
    <name type="scientific">Arundo donax</name>
    <name type="common">Giant reed</name>
    <name type="synonym">Donax arundinaceus</name>
    <dbReference type="NCBI Taxonomy" id="35708"/>
    <lineage>
        <taxon>Eukaryota</taxon>
        <taxon>Viridiplantae</taxon>
        <taxon>Streptophyta</taxon>
        <taxon>Embryophyta</taxon>
        <taxon>Tracheophyta</taxon>
        <taxon>Spermatophyta</taxon>
        <taxon>Magnoliopsida</taxon>
        <taxon>Liliopsida</taxon>
        <taxon>Poales</taxon>
        <taxon>Poaceae</taxon>
        <taxon>PACMAD clade</taxon>
        <taxon>Arundinoideae</taxon>
        <taxon>Arundineae</taxon>
        <taxon>Arundo</taxon>
    </lineage>
</organism>
<proteinExistence type="predicted"/>